<keyword evidence="4" id="KW-0689">Ribosomal protein</keyword>
<dbReference type="InterPro" id="IPR012677">
    <property type="entry name" value="Nucleotide-bd_a/b_plait_sf"/>
</dbReference>
<sequence>MSSLTMSASTMSLKLLIDSKHNKVVLAEAGKDFVDFLLNLLALPLGTVIQLITKPAMTGCIANLYGSLEKLDESYMQPNQNKDSILNPTTTAQVTDSNFLLPDTIRKPEDQKLYHCPRHPGSVSNTQNTVCSPCRSKGYGSYFSQELKFAGTNDSTSTETATSDQGGYVKGLVTYTVTDDLSVSPMSMVSVVGLLNKLNIKDFGVLEEKAVQFGIDEGLQLLKASLSSKDALTAVFLPKLTQGRDGPPALPLNPHAVKPPVVNKNKTNLLVIIEVASSMTTSKMSLKLLIDSKHNKVVFAEAGKDFVDFLLNLLALPLGTVIQLITKSAMTGCIANLYGSLEKLDDSYLQPNQNKDSILKPTITTQITNPSFLLPNTKKPENPKLYYCSRHPGSVSNTQNSVCSQCRSQGYGTCYLSQEVKFAVTNDSTSTDTPTSDQGGYVKGVVTYTVTDDLSVSPLSMVSVVILLNKLNIKDFGVLKEKVVEFGIDEGLELLKASLLSKDALTAVFLLKDKDGVPSLTMSASTMSLKLLIDSKHNKVVFGEAGKDFVDFLLNLLALPLGTVIQLLTKSAMKGCIANLYGSLEKLDESYLQPNQNKDSILKPTITTQVTNPNFLLPNTKKPEKQKLYYCRNHPGCVSDIQNSVCSQCRSQGYGTRYLNEEVNFAGTNDSTSTDTATSDQGGYVKGLVTYMVTNDLSVSPMSMVSGVSLLNKFNIKDFGVLEEKVVEFGIDELLIDSKHNKVVFAEAGKDFVDFLLNLLALPLGTVIQLITKSAMTGCIANLYGSLEKLDESYLQPNQNKDSILKPTITTQITNPSFLLPNTKKPENPKLYYCSRHPGSVSNTQNSVCSQCRSQGYGTCYLNQEVKFAVTNDSTSKDTATSDQGGYVKGVVTYTVTDDLSVSPLSMVSVVSLLNRFNIADFGVLKEKVVEFGSNEGLELLKASLLSKDALTAVFLLKDRDATFLCIIQCLNFNYRSEMSLTMSASTMSLKLLIDSKHNKVVFGEAGKDFVDFLLNLLALPLGTVIQLLTKSAMKGCIANLYGSLEKLDASYLQPNQNKDSILKPTITTQVTNPNFLLPNTKKPEKQKLYYCRNHPGCVSDIQNSVCSQCRSQGYGTRYLNEEVNFAGTNDSTSTDTATSDQGGYVKGLVTYMVTNDLSVSPMSMVSGVSLLNKFNIKDFGVLEEKVVEFGIDESSTKTKSALANSMSASTMSLKLLIDSKHNKVVFAEAGKDFVDFLLNLLALPLGTVIQLLTKSAMTGCIANLYASLEKLDASYMQPNQNKDSILSPTITTQVTNPSFLLPNTKNPGNQKLYYCSRHPGSVSHTQNSVCSHCRSQGYDSPSFSQEVKFAVTNDSTSTDTATSDQGGYVKGVVTYTVTDDLSVSPMSMVSVVSLLNRFNIADFGVLKEKVVEFGSNEGLELLKASLLSKDALTAVFLLKDRDGAPLVENKFENIKLFLDCGHDYSYCRTMVCLFIHLSLLLYFEFCEMRFLGLLFFILKFWFRVFVIRSSGVWESRNLLTEKLIVYAIAAAASKKADPKAQAQKAARAVKSGPTFKKTKKIRTKVTFHRPRTLKKERNPKYPRISATPRNKLDHYQILKYPLTTESAMKKIEDNNTLVFIVDIRADKKKIKDAVKKMYDIQTKKVNTLIRPDGTKKAYVRLTPDYDALDQDLSDHCLRGNCKFKFVSRRGLQKISGSVLYDCFGFHLTAEAKVQESTAFVITVYIIKTKRTILAPGKFIFISRSIEFRISDVSLQQKRETGEIREMGRPKLNDHLFKYSNLACLIQFDQYNEHYTLLNCLNYLSLLSSFETVKACMNSGLEDTRNQTSFASISFVFCEEGAKTFFINQEQHREKIPKKGCLHDGEVWLTMDTQGAMTLTAINSRLPNLTARNENSIKQTRTRGKFLRYRFLELKETL</sequence>
<dbReference type="GO" id="GO:0019843">
    <property type="term" value="F:rRNA binding"/>
    <property type="evidence" value="ECO:0007669"/>
    <property type="project" value="UniProtKB-KW"/>
</dbReference>
<protein>
    <recommendedName>
        <fullName evidence="7">Large ribosomal subunit protein uL23 N-terminal domain-containing protein</fullName>
    </recommendedName>
</protein>
<dbReference type="InterPro" id="IPR012678">
    <property type="entry name" value="Ribosomal_uL23/eL15/eS24_sf"/>
</dbReference>
<dbReference type="GO" id="GO:1990904">
    <property type="term" value="C:ribonucleoprotein complex"/>
    <property type="evidence" value="ECO:0007669"/>
    <property type="project" value="UniProtKB-KW"/>
</dbReference>
<comment type="function">
    <text evidence="6">Binds to a specific region on the 26S rRNA.</text>
</comment>
<dbReference type="InterPro" id="IPR005633">
    <property type="entry name" value="Ribosomal_uL23_N"/>
</dbReference>
<keyword evidence="2" id="KW-0699">rRNA-binding</keyword>
<dbReference type="InterPro" id="IPR007750">
    <property type="entry name" value="DUF674"/>
</dbReference>
<proteinExistence type="inferred from homology"/>
<evidence type="ECO:0000313" key="9">
    <source>
        <dbReference type="Proteomes" id="UP000657918"/>
    </source>
</evidence>
<dbReference type="PANTHER" id="PTHR33103:SF19">
    <property type="entry name" value="OS09G0544700 PROTEIN"/>
    <property type="match status" value="1"/>
</dbReference>
<evidence type="ECO:0000256" key="2">
    <source>
        <dbReference type="ARBA" id="ARBA00022730"/>
    </source>
</evidence>
<dbReference type="SUPFAM" id="SSF54189">
    <property type="entry name" value="Ribosomal proteins S24e, L23 and L15e"/>
    <property type="match status" value="1"/>
</dbReference>
<dbReference type="Proteomes" id="UP000657918">
    <property type="component" value="Unassembled WGS sequence"/>
</dbReference>
<keyword evidence="5" id="KW-0687">Ribonucleoprotein</keyword>
<feature type="domain" description="Large ribosomal subunit protein uL23 N-terminal" evidence="7">
    <location>
        <begin position="1539"/>
        <end position="1587"/>
    </location>
</feature>
<comment type="caution">
    <text evidence="8">The sequence shown here is derived from an EMBL/GenBank/DDBJ whole genome shotgun (WGS) entry which is preliminary data.</text>
</comment>
<dbReference type="GO" id="GO:0006412">
    <property type="term" value="P:translation"/>
    <property type="evidence" value="ECO:0007669"/>
    <property type="project" value="InterPro"/>
</dbReference>
<dbReference type="Pfam" id="PF00276">
    <property type="entry name" value="Ribosomal_L23"/>
    <property type="match status" value="1"/>
</dbReference>
<dbReference type="NCBIfam" id="NF011118">
    <property type="entry name" value="PRK14548.1"/>
    <property type="match status" value="1"/>
</dbReference>
<dbReference type="EMBL" id="JADGMS010000010">
    <property type="protein sequence ID" value="KAF9674789.1"/>
    <property type="molecule type" value="Genomic_DNA"/>
</dbReference>
<evidence type="ECO:0000256" key="5">
    <source>
        <dbReference type="ARBA" id="ARBA00023274"/>
    </source>
</evidence>
<dbReference type="GO" id="GO:0009644">
    <property type="term" value="P:response to high light intensity"/>
    <property type="evidence" value="ECO:0007669"/>
    <property type="project" value="UniProtKB-ARBA"/>
</dbReference>
<dbReference type="Pfam" id="PF03939">
    <property type="entry name" value="Ribosomal_L23eN"/>
    <property type="match status" value="1"/>
</dbReference>
<dbReference type="PANTHER" id="PTHR33103">
    <property type="entry name" value="OS01G0153900 PROTEIN"/>
    <property type="match status" value="1"/>
</dbReference>
<comment type="similarity">
    <text evidence="1">Belongs to the universal ribosomal protein uL23 family.</text>
</comment>
<evidence type="ECO:0000256" key="3">
    <source>
        <dbReference type="ARBA" id="ARBA00022884"/>
    </source>
</evidence>
<dbReference type="Pfam" id="PF05056">
    <property type="entry name" value="DUF674"/>
    <property type="match status" value="5"/>
</dbReference>
<evidence type="ECO:0000256" key="6">
    <source>
        <dbReference type="ARBA" id="ARBA00059571"/>
    </source>
</evidence>
<dbReference type="HAMAP" id="MF_01369_A">
    <property type="entry name" value="Ribosomal_uL23_A"/>
    <property type="match status" value="1"/>
</dbReference>
<dbReference type="FunFam" id="3.30.70.330:FF:000035">
    <property type="entry name" value="60S ribosomal protein L23a"/>
    <property type="match status" value="1"/>
</dbReference>
<keyword evidence="3" id="KW-0694">RNA-binding</keyword>
<dbReference type="Gene3D" id="3.30.70.330">
    <property type="match status" value="1"/>
</dbReference>
<dbReference type="GO" id="GO:0003735">
    <property type="term" value="F:structural constituent of ribosome"/>
    <property type="evidence" value="ECO:0007669"/>
    <property type="project" value="InterPro"/>
</dbReference>
<name>A0A835JUP2_9ROSI</name>
<evidence type="ECO:0000256" key="1">
    <source>
        <dbReference type="ARBA" id="ARBA00006700"/>
    </source>
</evidence>
<dbReference type="InterPro" id="IPR013025">
    <property type="entry name" value="Ribosomal_uL23-like"/>
</dbReference>
<evidence type="ECO:0000256" key="4">
    <source>
        <dbReference type="ARBA" id="ARBA00022980"/>
    </source>
</evidence>
<dbReference type="OrthoDB" id="849799at2759"/>
<evidence type="ECO:0000259" key="7">
    <source>
        <dbReference type="Pfam" id="PF03939"/>
    </source>
</evidence>
<gene>
    <name evidence="8" type="ORF">SADUNF_Sadunf10G0163400</name>
</gene>
<keyword evidence="9" id="KW-1185">Reference proteome</keyword>
<dbReference type="GO" id="GO:0005840">
    <property type="term" value="C:ribosome"/>
    <property type="evidence" value="ECO:0007669"/>
    <property type="project" value="UniProtKB-KW"/>
</dbReference>
<accession>A0A835JUP2</accession>
<evidence type="ECO:0000313" key="8">
    <source>
        <dbReference type="EMBL" id="KAF9674789.1"/>
    </source>
</evidence>
<dbReference type="GO" id="GO:0003729">
    <property type="term" value="F:mRNA binding"/>
    <property type="evidence" value="ECO:0007669"/>
    <property type="project" value="UniProtKB-ARBA"/>
</dbReference>
<reference evidence="8 9" key="1">
    <citation type="submission" date="2020-10" db="EMBL/GenBank/DDBJ databases">
        <title>Plant Genome Project.</title>
        <authorList>
            <person name="Zhang R.-G."/>
        </authorList>
    </citation>
    <scope>NUCLEOTIDE SEQUENCE [LARGE SCALE GENOMIC DNA]</scope>
    <source>
        <strain evidence="8">FAFU-HL-1</strain>
        <tissue evidence="8">Leaf</tissue>
    </source>
</reference>
<organism evidence="8 9">
    <name type="scientific">Salix dunnii</name>
    <dbReference type="NCBI Taxonomy" id="1413687"/>
    <lineage>
        <taxon>Eukaryota</taxon>
        <taxon>Viridiplantae</taxon>
        <taxon>Streptophyta</taxon>
        <taxon>Embryophyta</taxon>
        <taxon>Tracheophyta</taxon>
        <taxon>Spermatophyta</taxon>
        <taxon>Magnoliopsida</taxon>
        <taxon>eudicotyledons</taxon>
        <taxon>Gunneridae</taxon>
        <taxon>Pentapetalae</taxon>
        <taxon>rosids</taxon>
        <taxon>fabids</taxon>
        <taxon>Malpighiales</taxon>
        <taxon>Salicaceae</taxon>
        <taxon>Saliceae</taxon>
        <taxon>Salix</taxon>
    </lineage>
</organism>